<organism evidence="2 3">
    <name type="scientific">Pseudomonas neustonica</name>
    <dbReference type="NCBI Taxonomy" id="2487346"/>
    <lineage>
        <taxon>Bacteria</taxon>
        <taxon>Pseudomonadati</taxon>
        <taxon>Pseudomonadota</taxon>
        <taxon>Gammaproteobacteria</taxon>
        <taxon>Pseudomonadales</taxon>
        <taxon>Pseudomonadaceae</taxon>
        <taxon>Pseudomonas</taxon>
    </lineage>
</organism>
<name>A0ABX9XIS7_9PSED</name>
<gene>
    <name evidence="2" type="ORF">EF096_07900</name>
</gene>
<sequence length="328" mass="35030">MSHTPRVAIIGAGMSGLSAASKLREAGVQVTLFDKSRGSGGRMSSKRTDFGTFDMGTQYFTARDPGFAAAAASWADAGLISTWQPRLFRYDEKGLIPSDDSQQRFVGTPRMTALSRGLLASSELVSGTRIERLERQAQQWHLVDSQQTLHGPYDQVIVAVPPAQAAPLLAGVANLVAPASNSSMEPGWAVAITLPQKLDSSADAVFVRSGPLDWIAREASKPGRANSENWVLQSTPAWAEAHLDDDPAQIVDALVAAMGEVLGIHIPTPVFQQAHRWLYARPAADCEWGALAAPEQGIYVCGDWCLGGRLEAAWVSGQQAANAVLSVQ</sequence>
<feature type="domain" description="Amine oxidase" evidence="1">
    <location>
        <begin position="116"/>
        <end position="325"/>
    </location>
</feature>
<dbReference type="RefSeq" id="WP_123889083.1">
    <property type="nucleotide sequence ID" value="NZ_RKKU01000007.1"/>
</dbReference>
<dbReference type="InterPro" id="IPR002937">
    <property type="entry name" value="Amino_oxidase"/>
</dbReference>
<dbReference type="Pfam" id="PF01593">
    <property type="entry name" value="Amino_oxidase"/>
    <property type="match status" value="1"/>
</dbReference>
<dbReference type="SUPFAM" id="SSF51905">
    <property type="entry name" value="FAD/NAD(P)-binding domain"/>
    <property type="match status" value="1"/>
</dbReference>
<evidence type="ECO:0000259" key="1">
    <source>
        <dbReference type="Pfam" id="PF01593"/>
    </source>
</evidence>
<dbReference type="PANTHER" id="PTHR16128">
    <property type="entry name" value="FAD/NAD(P)-BINDING OXIDOREDUCTASE FAMILY PROTEIN"/>
    <property type="match status" value="1"/>
</dbReference>
<keyword evidence="3" id="KW-1185">Reference proteome</keyword>
<dbReference type="EMBL" id="RKKU01000007">
    <property type="protein sequence ID" value="ROZ85351.1"/>
    <property type="molecule type" value="Genomic_DNA"/>
</dbReference>
<accession>A0ABX9XIS7</accession>
<dbReference type="Pfam" id="PF13450">
    <property type="entry name" value="NAD_binding_8"/>
    <property type="match status" value="1"/>
</dbReference>
<proteinExistence type="predicted"/>
<dbReference type="PANTHER" id="PTHR16128:SF5">
    <property type="entry name" value="FAD_NAD(P)-BINDING OXIDOREDUCTASE FAMILY PROTEIN"/>
    <property type="match status" value="1"/>
</dbReference>
<comment type="caution">
    <text evidence="2">The sequence shown here is derived from an EMBL/GenBank/DDBJ whole genome shotgun (WGS) entry which is preliminary data.</text>
</comment>
<dbReference type="Proteomes" id="UP000275199">
    <property type="component" value="Unassembled WGS sequence"/>
</dbReference>
<dbReference type="Gene3D" id="3.50.50.60">
    <property type="entry name" value="FAD/NAD(P)-binding domain"/>
    <property type="match status" value="1"/>
</dbReference>
<dbReference type="Gene3D" id="3.90.660.10">
    <property type="match status" value="1"/>
</dbReference>
<dbReference type="PRINTS" id="PR00419">
    <property type="entry name" value="ADXRDTASE"/>
</dbReference>
<evidence type="ECO:0000313" key="2">
    <source>
        <dbReference type="EMBL" id="ROZ85351.1"/>
    </source>
</evidence>
<reference evidence="2 3" key="1">
    <citation type="submission" date="2018-11" db="EMBL/GenBank/DDBJ databases">
        <authorList>
            <person name="Jang G.I."/>
            <person name="Hwang C.Y."/>
        </authorList>
    </citation>
    <scope>NUCLEOTIDE SEQUENCE [LARGE SCALE GENOMIC DNA]</scope>
    <source>
        <strain evidence="2 3">SSM26</strain>
    </source>
</reference>
<evidence type="ECO:0000313" key="3">
    <source>
        <dbReference type="Proteomes" id="UP000275199"/>
    </source>
</evidence>
<protein>
    <submittedName>
        <fullName evidence="2">FAD-dependent oxidoreductase</fullName>
    </submittedName>
</protein>
<dbReference type="InterPro" id="IPR036188">
    <property type="entry name" value="FAD/NAD-bd_sf"/>
</dbReference>